<evidence type="ECO:0000256" key="5">
    <source>
        <dbReference type="ARBA" id="ARBA00022519"/>
    </source>
</evidence>
<dbReference type="InterPro" id="IPR012902">
    <property type="entry name" value="N_methyl_site"/>
</dbReference>
<evidence type="ECO:0000256" key="9">
    <source>
        <dbReference type="ARBA" id="ARBA00025772"/>
    </source>
</evidence>
<dbReference type="Pfam" id="PF12019">
    <property type="entry name" value="GspH"/>
    <property type="match status" value="1"/>
</dbReference>
<proteinExistence type="inferred from homology"/>
<protein>
    <recommendedName>
        <fullName evidence="2">Type II secretion system protein H</fullName>
    </recommendedName>
    <alternativeName>
        <fullName evidence="10">General secretion pathway protein H</fullName>
    </alternativeName>
</protein>
<keyword evidence="4" id="KW-0488">Methylation</keyword>
<dbReference type="Gene3D" id="3.30.700.10">
    <property type="entry name" value="Glycoprotein, Type 4 Pilin"/>
    <property type="match status" value="1"/>
</dbReference>
<dbReference type="OrthoDB" id="8481584at2"/>
<dbReference type="Pfam" id="PF07963">
    <property type="entry name" value="N_methyl"/>
    <property type="match status" value="1"/>
</dbReference>
<dbReference type="GO" id="GO:0015627">
    <property type="term" value="C:type II protein secretion system complex"/>
    <property type="evidence" value="ECO:0007669"/>
    <property type="project" value="InterPro"/>
</dbReference>
<keyword evidence="14" id="KW-1185">Reference proteome</keyword>
<dbReference type="AlphaFoldDB" id="A0A512AH81"/>
<evidence type="ECO:0000256" key="8">
    <source>
        <dbReference type="ARBA" id="ARBA00023136"/>
    </source>
</evidence>
<dbReference type="InterPro" id="IPR045584">
    <property type="entry name" value="Pilin-like"/>
</dbReference>
<dbReference type="Proteomes" id="UP000321464">
    <property type="component" value="Unassembled WGS sequence"/>
</dbReference>
<keyword evidence="7 11" id="KW-1133">Transmembrane helix</keyword>
<keyword evidence="8 11" id="KW-0472">Membrane</keyword>
<evidence type="ECO:0000256" key="11">
    <source>
        <dbReference type="SAM" id="Phobius"/>
    </source>
</evidence>
<evidence type="ECO:0000256" key="3">
    <source>
        <dbReference type="ARBA" id="ARBA00022475"/>
    </source>
</evidence>
<comment type="caution">
    <text evidence="13">The sequence shown here is derived from an EMBL/GenBank/DDBJ whole genome shotgun (WGS) entry which is preliminary data.</text>
</comment>
<evidence type="ECO:0000313" key="13">
    <source>
        <dbReference type="EMBL" id="GEN99026.1"/>
    </source>
</evidence>
<dbReference type="InterPro" id="IPR022346">
    <property type="entry name" value="T2SS_GspH"/>
</dbReference>
<evidence type="ECO:0000259" key="12">
    <source>
        <dbReference type="Pfam" id="PF12019"/>
    </source>
</evidence>
<dbReference type="RefSeq" id="WP_147158401.1">
    <property type="nucleotide sequence ID" value="NZ_BJYR01000006.1"/>
</dbReference>
<evidence type="ECO:0000313" key="14">
    <source>
        <dbReference type="Proteomes" id="UP000321464"/>
    </source>
</evidence>
<comment type="similarity">
    <text evidence="9">Belongs to the GSP H family.</text>
</comment>
<accession>A0A512AH81</accession>
<dbReference type="EMBL" id="BJYR01000006">
    <property type="protein sequence ID" value="GEN99026.1"/>
    <property type="molecule type" value="Genomic_DNA"/>
</dbReference>
<reference evidence="13 14" key="1">
    <citation type="submission" date="2019-07" db="EMBL/GenBank/DDBJ databases">
        <title>Whole genome shotgun sequence of Novosphingobium sediminis NBRC 106119.</title>
        <authorList>
            <person name="Hosoyama A."/>
            <person name="Uohara A."/>
            <person name="Ohji S."/>
            <person name="Ichikawa N."/>
        </authorList>
    </citation>
    <scope>NUCLEOTIDE SEQUENCE [LARGE SCALE GENOMIC DNA]</scope>
    <source>
        <strain evidence="13 14">NBRC 106119</strain>
    </source>
</reference>
<feature type="domain" description="General secretion pathway GspH" evidence="12">
    <location>
        <begin position="54"/>
        <end position="136"/>
    </location>
</feature>
<evidence type="ECO:0000256" key="6">
    <source>
        <dbReference type="ARBA" id="ARBA00022692"/>
    </source>
</evidence>
<keyword evidence="3" id="KW-1003">Cell membrane</keyword>
<dbReference type="GO" id="GO:0015628">
    <property type="term" value="P:protein secretion by the type II secretion system"/>
    <property type="evidence" value="ECO:0007669"/>
    <property type="project" value="InterPro"/>
</dbReference>
<feature type="transmembrane region" description="Helical" evidence="11">
    <location>
        <begin position="20"/>
        <end position="40"/>
    </location>
</feature>
<name>A0A512AH81_9SPHN</name>
<evidence type="ECO:0000256" key="10">
    <source>
        <dbReference type="ARBA" id="ARBA00030775"/>
    </source>
</evidence>
<dbReference type="SUPFAM" id="SSF54523">
    <property type="entry name" value="Pili subunits"/>
    <property type="match status" value="1"/>
</dbReference>
<sequence>MPRAAPLPRTPDSASGFTLLEMLVVLAITGLIAGLLYPQLETARFAVRERLAREQVSGAVEAARSAARRSGAPVSLSADTGALVIAGTRRIAITSTGSQPLALQPQAILFYPDGSTTGGQVVFGTGRDRTAFAIARAGGQLLTGNGG</sequence>
<dbReference type="GO" id="GO:0005886">
    <property type="term" value="C:plasma membrane"/>
    <property type="evidence" value="ECO:0007669"/>
    <property type="project" value="UniProtKB-SubCell"/>
</dbReference>
<gene>
    <name evidence="13" type="ORF">NSE01_08590</name>
</gene>
<dbReference type="PROSITE" id="PS00409">
    <property type="entry name" value="PROKAR_NTER_METHYL"/>
    <property type="match status" value="1"/>
</dbReference>
<comment type="subcellular location">
    <subcellularLocation>
        <location evidence="1">Cell inner membrane</location>
        <topology evidence="1">Single-pass membrane protein</topology>
    </subcellularLocation>
</comment>
<organism evidence="13 14">
    <name type="scientific">Novosphingobium sediminis</name>
    <dbReference type="NCBI Taxonomy" id="707214"/>
    <lineage>
        <taxon>Bacteria</taxon>
        <taxon>Pseudomonadati</taxon>
        <taxon>Pseudomonadota</taxon>
        <taxon>Alphaproteobacteria</taxon>
        <taxon>Sphingomonadales</taxon>
        <taxon>Sphingomonadaceae</taxon>
        <taxon>Novosphingobium</taxon>
    </lineage>
</organism>
<keyword evidence="6 11" id="KW-0812">Transmembrane</keyword>
<keyword evidence="5" id="KW-0997">Cell inner membrane</keyword>
<evidence type="ECO:0000256" key="7">
    <source>
        <dbReference type="ARBA" id="ARBA00022989"/>
    </source>
</evidence>
<evidence type="ECO:0000256" key="4">
    <source>
        <dbReference type="ARBA" id="ARBA00022481"/>
    </source>
</evidence>
<evidence type="ECO:0000256" key="1">
    <source>
        <dbReference type="ARBA" id="ARBA00004377"/>
    </source>
</evidence>
<dbReference type="NCBIfam" id="TIGR02532">
    <property type="entry name" value="IV_pilin_GFxxxE"/>
    <property type="match status" value="1"/>
</dbReference>
<evidence type="ECO:0000256" key="2">
    <source>
        <dbReference type="ARBA" id="ARBA00021549"/>
    </source>
</evidence>